<dbReference type="GO" id="GO:0016787">
    <property type="term" value="F:hydrolase activity"/>
    <property type="evidence" value="ECO:0007669"/>
    <property type="project" value="InterPro"/>
</dbReference>
<organism evidence="2 3">
    <name type="scientific">Gemmatimonas groenlandica</name>
    <dbReference type="NCBI Taxonomy" id="2732249"/>
    <lineage>
        <taxon>Bacteria</taxon>
        <taxon>Pseudomonadati</taxon>
        <taxon>Gemmatimonadota</taxon>
        <taxon>Gemmatimonadia</taxon>
        <taxon>Gemmatimonadales</taxon>
        <taxon>Gemmatimonadaceae</taxon>
        <taxon>Gemmatimonas</taxon>
    </lineage>
</organism>
<reference evidence="2 3" key="1">
    <citation type="submission" date="2020-05" db="EMBL/GenBank/DDBJ databases">
        <title>Complete genome sequence of Gemmatimonas greenlandica TET16.</title>
        <authorList>
            <person name="Zeng Y."/>
        </authorList>
    </citation>
    <scope>NUCLEOTIDE SEQUENCE [LARGE SCALE GENOMIC DNA]</scope>
    <source>
        <strain evidence="2 3">TET16</strain>
    </source>
</reference>
<dbReference type="RefSeq" id="WP_171224107.1">
    <property type="nucleotide sequence ID" value="NZ_CP053085.1"/>
</dbReference>
<evidence type="ECO:0000259" key="1">
    <source>
        <dbReference type="Pfam" id="PF00149"/>
    </source>
</evidence>
<protein>
    <recommendedName>
        <fullName evidence="1">Calcineurin-like phosphoesterase domain-containing protein</fullName>
    </recommendedName>
</protein>
<dbReference type="EMBL" id="CP053085">
    <property type="protein sequence ID" value="QJR34679.1"/>
    <property type="molecule type" value="Genomic_DNA"/>
</dbReference>
<dbReference type="InterPro" id="IPR051918">
    <property type="entry name" value="STPP_CPPED1"/>
</dbReference>
<evidence type="ECO:0000313" key="3">
    <source>
        <dbReference type="Proteomes" id="UP000500938"/>
    </source>
</evidence>
<dbReference type="InterPro" id="IPR004843">
    <property type="entry name" value="Calcineurin-like_PHP"/>
</dbReference>
<gene>
    <name evidence="2" type="ORF">HKW67_03705</name>
</gene>
<sequence length="372" mass="40657">MAASALSAQVTQAAGAADTVMAIQKPRSPLPAEAASANVTRFSFIAYGDTRGRRDGVNEQYEHGLVVESMLRTIKSMESGPEPVRFVLQSGDAVVNGRDPKQWNVSFIGLINRLTTAGGVPYYLAPGNHDVTSAAELSAPGRLVGLQNYLRAMGQLIPPDGATRRLTGYPTYAFGYGNTFVIAFDSNIAEDSTQLAWVRAQLEGLNRKRYTHVVAFFHHPAYSSGPHGGSTIERPTMAVRANYMPLFRKHNVQLLFTGHEHFFEHFVERYRDVAGVPRRIDQIVSGGGGAPLYTYQGEPDLNAYMRSSGVDSARVTHLVRPGSKAGDNPYHFTVVHVDGERMWLEVVGVDWGAGYAPYQGNRSVLGDTLGRR</sequence>
<dbReference type="AlphaFoldDB" id="A0A6M4ILC0"/>
<dbReference type="KEGG" id="ggr:HKW67_03705"/>
<accession>A0A6M4ILC0</accession>
<dbReference type="PANTHER" id="PTHR43143:SF1">
    <property type="entry name" value="SERINE_THREONINE-PROTEIN PHOSPHATASE CPPED1"/>
    <property type="match status" value="1"/>
</dbReference>
<evidence type="ECO:0000313" key="2">
    <source>
        <dbReference type="EMBL" id="QJR34679.1"/>
    </source>
</evidence>
<feature type="domain" description="Calcineurin-like phosphoesterase" evidence="1">
    <location>
        <begin position="81"/>
        <end position="261"/>
    </location>
</feature>
<proteinExistence type="predicted"/>
<dbReference type="PANTHER" id="PTHR43143">
    <property type="entry name" value="METALLOPHOSPHOESTERASE, CALCINEURIN SUPERFAMILY"/>
    <property type="match status" value="1"/>
</dbReference>
<dbReference type="InterPro" id="IPR029052">
    <property type="entry name" value="Metallo-depent_PP-like"/>
</dbReference>
<name>A0A6M4ILC0_9BACT</name>
<dbReference type="Gene3D" id="3.60.21.10">
    <property type="match status" value="1"/>
</dbReference>
<dbReference type="SUPFAM" id="SSF56300">
    <property type="entry name" value="Metallo-dependent phosphatases"/>
    <property type="match status" value="1"/>
</dbReference>
<dbReference type="Pfam" id="PF00149">
    <property type="entry name" value="Metallophos"/>
    <property type="match status" value="1"/>
</dbReference>
<keyword evidence="3" id="KW-1185">Reference proteome</keyword>
<dbReference type="Proteomes" id="UP000500938">
    <property type="component" value="Chromosome"/>
</dbReference>